<evidence type="ECO:0000256" key="2">
    <source>
        <dbReference type="SAM" id="MobiDB-lite"/>
    </source>
</evidence>
<feature type="compositionally biased region" description="Polar residues" evidence="2">
    <location>
        <begin position="1040"/>
        <end position="1070"/>
    </location>
</feature>
<keyword evidence="1" id="KW-0175">Coiled coil</keyword>
<protein>
    <submittedName>
        <fullName evidence="3">14095_t:CDS:1</fullName>
    </submittedName>
</protein>
<name>A0A9N9G068_9GLOM</name>
<feature type="region of interest" description="Disordered" evidence="2">
    <location>
        <begin position="1083"/>
        <end position="1124"/>
    </location>
</feature>
<accession>A0A9N9G068</accession>
<organism evidence="3 4">
    <name type="scientific">Funneliformis caledonium</name>
    <dbReference type="NCBI Taxonomy" id="1117310"/>
    <lineage>
        <taxon>Eukaryota</taxon>
        <taxon>Fungi</taxon>
        <taxon>Fungi incertae sedis</taxon>
        <taxon>Mucoromycota</taxon>
        <taxon>Glomeromycotina</taxon>
        <taxon>Glomeromycetes</taxon>
        <taxon>Glomerales</taxon>
        <taxon>Glomeraceae</taxon>
        <taxon>Funneliformis</taxon>
    </lineage>
</organism>
<keyword evidence="4" id="KW-1185">Reference proteome</keyword>
<feature type="coiled-coil region" evidence="1">
    <location>
        <begin position="472"/>
        <end position="513"/>
    </location>
</feature>
<reference evidence="3" key="1">
    <citation type="submission" date="2021-06" db="EMBL/GenBank/DDBJ databases">
        <authorList>
            <person name="Kallberg Y."/>
            <person name="Tangrot J."/>
            <person name="Rosling A."/>
        </authorList>
    </citation>
    <scope>NUCLEOTIDE SEQUENCE</scope>
    <source>
        <strain evidence="3">UK204</strain>
    </source>
</reference>
<sequence length="1374" mass="157560">MNDDIQEKEESSFLFETNNRTLKDNSSSIYKLPKLPDRTLTTTNYTAITTMSSQNVSNGGGATLTTIHQRCGDFIIEIEPYYHYHPSASITNNVNSNSTSAALMSTTSLLNSSTHHSLVTSLTNRAGNNNHNSNVSRNSISTPRQSTTSNSSFSTYYHSSPNSTSNSPLSYSHSYPLTSITEGQSLSLITTKKIKDLEDHISYQSENLRSMIWERDNLKHLNFTLESQLQQLISNLSRQSTQIDSLVKEKQVLKNNLKDRKQLQLLLTSTEKENDDLHGKCHTLEMRSSELQEMISNLQFQLNNSQNHNQEIQRTLVDNHQQCEDLRQKLSDIQKERNDLRDEGLRLRNQNDNLAAGMSKLQDELNYLIKTRDNLLKENLDVKSNYHLLENPSQRNSQETIDFSQESWFNKDDSQRRIQSNGQFGISTTSEQSLLSGKVIDDGENNESEWDRKSVNNTKDIDRKIVQSREISQNTREEMLEKEQQLKQLHVELNTLREDRDELKCNFDKVSDDHNTLLKRFENLQAELNNVTMSRDEELQCVTKNRNVLQEELTSVTKKHDVLQGELQSITNDRDRLQEKLTIMTKTLDELKCNYNLEKKILEENIEKLQEELNDVISRRDELSLDVSSERSLLETKIHQLQVDLDSSRQDLEGSRKELKLSQELFKSLEQEHNFTRKELDHSQQELKTSRQEFDTKCQDLESSQQVLATTRQELDFIRKELDLSRNELVSTKQELNSLQEVFISTQQELNSTKNDLNSLQNIREKYTILKSQYTEIIEQNHDLTIESEKLQTTSNEYKQQNEQYLTQIDKLLKEEENIIRSKNVTEVENDLLKSQLENLQASLSKLSDIEKESRIIRQERDELILENSKIQSESGKLKDRIDTLANENEEILDLLQKVKQEQDDDLKKERREMINKIELLTQDLSTVKEQREELKAQNARISLSMTKVSEESERGLGEREGLKHQLTNLKDQYNLLLEENEMMKKERIQAEKLQEELSAAKRQLKNKTNNNIGSKETARPCMSQSPPPPQRKSVRRASNAIQNQVPGQHQPDQVSNRGSQDSIQNKQESASIVQATLVRVDQHRPQQPHQTVRSGSSQSQQISHISPSLKRSISSKQRHSTFPEETIISMNTNGRITQLPVINKTSKRISSIYSSNEESNEDSGVYLPRIISPAPTKAIPYLITSNKGMNNRDQHISEEPSQIVDDSRRNSLSGESTYNDNTSSRRSSLYNPPPSPSFIPKLVDVNKRSSTYDASKPLPSVPSVTIVPKKVNDKRSKSDDTASGASTIKNRRSLILSKSMSITGNSAKRISGMISREKDKKDNESISSKEAPLCEFCNQQPCKKKAIKGYRKYCSNNCKESAVAANRVTNDNA</sequence>
<dbReference type="OrthoDB" id="2427280at2759"/>
<feature type="non-terminal residue" evidence="3">
    <location>
        <position position="1"/>
    </location>
</feature>
<comment type="caution">
    <text evidence="3">The sequence shown here is derived from an EMBL/GenBank/DDBJ whole genome shotgun (WGS) entry which is preliminary data.</text>
</comment>
<feature type="region of interest" description="Disordered" evidence="2">
    <location>
        <begin position="1004"/>
        <end position="1070"/>
    </location>
</feature>
<dbReference type="EMBL" id="CAJVPQ010001914">
    <property type="protein sequence ID" value="CAG8575446.1"/>
    <property type="molecule type" value="Genomic_DNA"/>
</dbReference>
<evidence type="ECO:0000313" key="4">
    <source>
        <dbReference type="Proteomes" id="UP000789570"/>
    </source>
</evidence>
<feature type="compositionally biased region" description="Basic and acidic residues" evidence="2">
    <location>
        <begin position="1271"/>
        <end position="1281"/>
    </location>
</feature>
<feature type="coiled-coil region" evidence="1">
    <location>
        <begin position="229"/>
        <end position="263"/>
    </location>
</feature>
<dbReference type="Proteomes" id="UP000789570">
    <property type="component" value="Unassembled WGS sequence"/>
</dbReference>
<feature type="region of interest" description="Disordered" evidence="2">
    <location>
        <begin position="1189"/>
        <end position="1287"/>
    </location>
</feature>
<feature type="coiled-coil region" evidence="1">
    <location>
        <begin position="295"/>
        <end position="378"/>
    </location>
</feature>
<evidence type="ECO:0000256" key="1">
    <source>
        <dbReference type="SAM" id="Coils"/>
    </source>
</evidence>
<feature type="compositionally biased region" description="Low complexity" evidence="2">
    <location>
        <begin position="1095"/>
        <end position="1109"/>
    </location>
</feature>
<gene>
    <name evidence="3" type="ORF">FCALED_LOCUS7314</name>
</gene>
<proteinExistence type="predicted"/>
<feature type="compositionally biased region" description="Polar residues" evidence="2">
    <location>
        <begin position="1211"/>
        <end position="1231"/>
    </location>
</feature>
<evidence type="ECO:0000313" key="3">
    <source>
        <dbReference type="EMBL" id="CAG8575446.1"/>
    </source>
</evidence>
<dbReference type="InterPro" id="IPR027267">
    <property type="entry name" value="AH/BAR_dom_sf"/>
</dbReference>
<dbReference type="SUPFAM" id="SSF103657">
    <property type="entry name" value="BAR/IMD domain-like"/>
    <property type="match status" value="1"/>
</dbReference>
<dbReference type="Gene3D" id="1.10.287.1490">
    <property type="match status" value="1"/>
</dbReference>
<feature type="region of interest" description="Disordered" evidence="2">
    <location>
        <begin position="123"/>
        <end position="170"/>
    </location>
</feature>